<evidence type="ECO:0000313" key="6">
    <source>
        <dbReference type="Proteomes" id="UP001454036"/>
    </source>
</evidence>
<dbReference type="InterPro" id="IPR036047">
    <property type="entry name" value="F-box-like_dom_sf"/>
</dbReference>
<dbReference type="InterPro" id="IPR056592">
    <property type="entry name" value="Beta-prop_At3g26010-like"/>
</dbReference>
<dbReference type="FunFam" id="1.20.1280.50:FF:000008">
    <property type="entry name" value="F-box only protein 6"/>
    <property type="match status" value="1"/>
</dbReference>
<dbReference type="Gene3D" id="2.120.10.80">
    <property type="entry name" value="Kelch-type beta propeller"/>
    <property type="match status" value="1"/>
</dbReference>
<dbReference type="AlphaFoldDB" id="A0AAV3QWM9"/>
<dbReference type="PROSITE" id="PS50181">
    <property type="entry name" value="FBOX"/>
    <property type="match status" value="1"/>
</dbReference>
<dbReference type="CDD" id="cd22157">
    <property type="entry name" value="F-box_AtFBW1-like"/>
    <property type="match status" value="1"/>
</dbReference>
<accession>A0AAV3QWM9</accession>
<dbReference type="PANTHER" id="PTHR31672">
    <property type="entry name" value="BNACNNG10540D PROTEIN"/>
    <property type="match status" value="1"/>
</dbReference>
<gene>
    <name evidence="5" type="ORF">LIER_22336</name>
</gene>
<dbReference type="SMART" id="SM00256">
    <property type="entry name" value="FBOX"/>
    <property type="match status" value="1"/>
</dbReference>
<evidence type="ECO:0000313" key="5">
    <source>
        <dbReference type="EMBL" id="GAA0167391.1"/>
    </source>
</evidence>
<keyword evidence="1" id="KW-0880">Kelch repeat</keyword>
<evidence type="ECO:0000259" key="4">
    <source>
        <dbReference type="PROSITE" id="PS50181"/>
    </source>
</evidence>
<feature type="domain" description="F-box" evidence="4">
    <location>
        <begin position="110"/>
        <end position="155"/>
    </location>
</feature>
<dbReference type="InterPro" id="IPR001810">
    <property type="entry name" value="F-box_dom"/>
</dbReference>
<dbReference type="Pfam" id="PF24750">
    <property type="entry name" value="b-prop_At3g26010-like"/>
    <property type="match status" value="1"/>
</dbReference>
<protein>
    <recommendedName>
        <fullName evidence="4">F-box domain-containing protein</fullName>
    </recommendedName>
</protein>
<dbReference type="EMBL" id="BAABME010006077">
    <property type="protein sequence ID" value="GAA0167391.1"/>
    <property type="molecule type" value="Genomic_DNA"/>
</dbReference>
<dbReference type="SUPFAM" id="SSF81383">
    <property type="entry name" value="F-box domain"/>
    <property type="match status" value="1"/>
</dbReference>
<evidence type="ECO:0000256" key="3">
    <source>
        <dbReference type="SAM" id="MobiDB-lite"/>
    </source>
</evidence>
<keyword evidence="6" id="KW-1185">Reference proteome</keyword>
<dbReference type="InterPro" id="IPR011043">
    <property type="entry name" value="Gal_Oxase/kelch_b-propeller"/>
</dbReference>
<reference evidence="5 6" key="1">
    <citation type="submission" date="2024-01" db="EMBL/GenBank/DDBJ databases">
        <title>The complete chloroplast genome sequence of Lithospermum erythrorhizon: insights into the phylogenetic relationship among Boraginaceae species and the maternal lineages of purple gromwells.</title>
        <authorList>
            <person name="Okada T."/>
            <person name="Watanabe K."/>
        </authorList>
    </citation>
    <scope>NUCLEOTIDE SEQUENCE [LARGE SCALE GENOMIC DNA]</scope>
</reference>
<dbReference type="PANTHER" id="PTHR31672:SF12">
    <property type="entry name" value="F-BOX DOMAIN-CONTAINING PROTEIN"/>
    <property type="match status" value="1"/>
</dbReference>
<name>A0AAV3QWM9_LITER</name>
<sequence>MKEGVVMLRQLIGQLQELLDLYGSPPSSNNYLIQLQPPLPAPEEPSNHLRWCFPNFEDSSIEDSCDLVMTAGKSENLMMDPGKPPTAKRARKEQNRENVITTLTSTDMEQEIWKEFPEDLFEAVIARLPIDTFFKFQSVCRKWNSLLHSQSFSQQCAQVTQTLPWFYTITHENVNTGAMYDPALMKWNHPTVPALPTKLIVLPVASAGGLICFLDIGHRSFYVCNPLTRSFKELPARSVKVWSRIAVGMSLTGKSVSEGYQVLWVGCDGEYEVYDSLKNDWTRPGSMPSHIKIPLALNFRSQAVCIDSTLYFMRSDPDGVVSYDMVSGVWKQFIIPSPRHLSDHTLADCGGKLMLVGLLSKNAATCVCIWELQKMTLLWKEVDRMPNIWCLEFYGKHVRMTCLGNKGMLMLSLRSRQMNRLVAYNLSSREWLKVPGCVLPHGRKRQWIACGTAFHPCLTAIA</sequence>
<keyword evidence="2" id="KW-0677">Repeat</keyword>
<organism evidence="5 6">
    <name type="scientific">Lithospermum erythrorhizon</name>
    <name type="common">Purple gromwell</name>
    <name type="synonym">Lithospermum officinale var. erythrorhizon</name>
    <dbReference type="NCBI Taxonomy" id="34254"/>
    <lineage>
        <taxon>Eukaryota</taxon>
        <taxon>Viridiplantae</taxon>
        <taxon>Streptophyta</taxon>
        <taxon>Embryophyta</taxon>
        <taxon>Tracheophyta</taxon>
        <taxon>Spermatophyta</taxon>
        <taxon>Magnoliopsida</taxon>
        <taxon>eudicotyledons</taxon>
        <taxon>Gunneridae</taxon>
        <taxon>Pentapetalae</taxon>
        <taxon>asterids</taxon>
        <taxon>lamiids</taxon>
        <taxon>Boraginales</taxon>
        <taxon>Boraginaceae</taxon>
        <taxon>Boraginoideae</taxon>
        <taxon>Lithospermeae</taxon>
        <taxon>Lithospermum</taxon>
    </lineage>
</organism>
<dbReference type="Pfam" id="PF00646">
    <property type="entry name" value="F-box"/>
    <property type="match status" value="1"/>
</dbReference>
<feature type="region of interest" description="Disordered" evidence="3">
    <location>
        <begin position="75"/>
        <end position="94"/>
    </location>
</feature>
<dbReference type="Gene3D" id="1.20.1280.50">
    <property type="match status" value="1"/>
</dbReference>
<dbReference type="InterPro" id="IPR050796">
    <property type="entry name" value="SCF_F-box_component"/>
</dbReference>
<dbReference type="FunFam" id="2.120.10.80:FF:000059">
    <property type="entry name" value="F-box only protein 6"/>
    <property type="match status" value="1"/>
</dbReference>
<comment type="caution">
    <text evidence="5">The sequence shown here is derived from an EMBL/GenBank/DDBJ whole genome shotgun (WGS) entry which is preliminary data.</text>
</comment>
<dbReference type="SUPFAM" id="SSF50965">
    <property type="entry name" value="Galactose oxidase, central domain"/>
    <property type="match status" value="1"/>
</dbReference>
<evidence type="ECO:0000256" key="1">
    <source>
        <dbReference type="ARBA" id="ARBA00022441"/>
    </source>
</evidence>
<dbReference type="Proteomes" id="UP001454036">
    <property type="component" value="Unassembled WGS sequence"/>
</dbReference>
<evidence type="ECO:0000256" key="2">
    <source>
        <dbReference type="ARBA" id="ARBA00022737"/>
    </source>
</evidence>
<proteinExistence type="predicted"/>
<dbReference type="InterPro" id="IPR015915">
    <property type="entry name" value="Kelch-typ_b-propeller"/>
</dbReference>